<dbReference type="OrthoDB" id="102453at2"/>
<feature type="domain" description="YWFCY" evidence="8">
    <location>
        <begin position="13"/>
        <end position="140"/>
    </location>
</feature>
<dbReference type="InterPro" id="IPR051539">
    <property type="entry name" value="T4SS-coupling_protein"/>
</dbReference>
<evidence type="ECO:0000313" key="10">
    <source>
        <dbReference type="Proteomes" id="UP000236736"/>
    </source>
</evidence>
<sequence>MNEKRELKSLHATFQFIVYLMVFLDIMMFVYAPQLLAMDGVGRFLFPLFEKLQNLKIYSNVLLGKLAILIAICLSAIGTVSRKNLDLNPKNQIIFPLAIGLMLFFGSIYLYSLEDSFLVMDLTSIQDLGYSLCLFIGAVLIHTSLDNVSKLIKSGLGKDEWNIEGESFMQDTKKIENPYSVNIPMKFYFRGKVRKGWINLVNPFRGTFVIGTPGSGKSFGVINPFIRQMIGKGFTMCLYDFKFPDLAQIAYFHYLKAQDKKKNLNFKFHVINLDEVEYSRRINPINRRYLKTVANASETAEAIFQSLQKSDSSGGADKFFEQSAINFLSACIFFVSRYEEGKYSTFAHVLDFLNRDYEDIFNCLTKYPELRSMVSPFRSAFEKKVYKQLEGQVGTLKIFLSRLNTKETAWVFSGDDFDLKISDPNSPSILVLANSTETQSITGTCYSVIINRLTRLINTKGNLPTALIADEAPTFYIHKIENLISTARSNKVAVLLGLQELPQLNQLQGKETASTMTSVIGNVLCGSVRHKDTLSWLEMMFGKRKQLGQSVSIDRDKTSISYSERYDPLIPAGKIASMHTGEIAGIIATEGTQFDGKYKTSNVHCRVNLDMREIKQEENSYRSTPKFYDFKGKKEEILTKHFEKIHFQVTEIIEKHREMAILD</sequence>
<dbReference type="STRING" id="1120964.GCA_001313265_02959"/>
<evidence type="ECO:0000256" key="1">
    <source>
        <dbReference type="ARBA" id="ARBA00004651"/>
    </source>
</evidence>
<dbReference type="InterPro" id="IPR027417">
    <property type="entry name" value="P-loop_NTPase"/>
</dbReference>
<feature type="transmembrane region" description="Helical" evidence="7">
    <location>
        <begin position="57"/>
        <end position="81"/>
    </location>
</feature>
<name>A0A1H5UCX4_9BACT</name>
<dbReference type="PANTHER" id="PTHR37937:SF1">
    <property type="entry name" value="CONJUGATIVE TRANSFER: DNA TRANSPORT"/>
    <property type="match status" value="1"/>
</dbReference>
<dbReference type="GO" id="GO:0005886">
    <property type="term" value="C:plasma membrane"/>
    <property type="evidence" value="ECO:0007669"/>
    <property type="project" value="UniProtKB-SubCell"/>
</dbReference>
<dbReference type="RefSeq" id="WP_103923820.1">
    <property type="nucleotide sequence ID" value="NZ_FNVR01000004.1"/>
</dbReference>
<accession>A0A1H5UCX4</accession>
<dbReference type="InterPro" id="IPR025988">
    <property type="entry name" value="YWFCY_dom"/>
</dbReference>
<evidence type="ECO:0000256" key="2">
    <source>
        <dbReference type="ARBA" id="ARBA00008806"/>
    </source>
</evidence>
<dbReference type="Pfam" id="PF14293">
    <property type="entry name" value="YWFCY"/>
    <property type="match status" value="1"/>
</dbReference>
<evidence type="ECO:0000256" key="3">
    <source>
        <dbReference type="ARBA" id="ARBA00022475"/>
    </source>
</evidence>
<dbReference type="AlphaFoldDB" id="A0A1H5UCX4"/>
<evidence type="ECO:0000259" key="8">
    <source>
        <dbReference type="Pfam" id="PF14293"/>
    </source>
</evidence>
<dbReference type="Proteomes" id="UP000236736">
    <property type="component" value="Unassembled WGS sequence"/>
</dbReference>
<evidence type="ECO:0000256" key="4">
    <source>
        <dbReference type="ARBA" id="ARBA00022692"/>
    </source>
</evidence>
<protein>
    <submittedName>
        <fullName evidence="9">Type IV secretory system Conjugative DNA transfer</fullName>
    </submittedName>
</protein>
<dbReference type="Gene3D" id="3.40.50.300">
    <property type="entry name" value="P-loop containing nucleotide triphosphate hydrolases"/>
    <property type="match status" value="2"/>
</dbReference>
<dbReference type="InterPro" id="IPR003688">
    <property type="entry name" value="TraG/VirD4"/>
</dbReference>
<organism evidence="9 10">
    <name type="scientific">Algoriphagus boritolerans DSM 17298 = JCM 18970</name>
    <dbReference type="NCBI Taxonomy" id="1120964"/>
    <lineage>
        <taxon>Bacteria</taxon>
        <taxon>Pseudomonadati</taxon>
        <taxon>Bacteroidota</taxon>
        <taxon>Cytophagia</taxon>
        <taxon>Cytophagales</taxon>
        <taxon>Cyclobacteriaceae</taxon>
        <taxon>Algoriphagus</taxon>
    </lineage>
</organism>
<dbReference type="SUPFAM" id="SSF52540">
    <property type="entry name" value="P-loop containing nucleoside triphosphate hydrolases"/>
    <property type="match status" value="1"/>
</dbReference>
<dbReference type="PANTHER" id="PTHR37937">
    <property type="entry name" value="CONJUGATIVE TRANSFER: DNA TRANSPORT"/>
    <property type="match status" value="1"/>
</dbReference>
<feature type="transmembrane region" description="Helical" evidence="7">
    <location>
        <begin position="12"/>
        <end position="37"/>
    </location>
</feature>
<dbReference type="CDD" id="cd01127">
    <property type="entry name" value="TrwB_TraG_TraD_VirD4"/>
    <property type="match status" value="1"/>
</dbReference>
<comment type="similarity">
    <text evidence="2">Belongs to the VirD4/TraG family.</text>
</comment>
<reference evidence="10" key="1">
    <citation type="submission" date="2016-10" db="EMBL/GenBank/DDBJ databases">
        <authorList>
            <person name="Varghese N."/>
            <person name="Submissions S."/>
        </authorList>
    </citation>
    <scope>NUCLEOTIDE SEQUENCE [LARGE SCALE GENOMIC DNA]</scope>
    <source>
        <strain evidence="10">DSM 17298</strain>
    </source>
</reference>
<keyword evidence="4 7" id="KW-0812">Transmembrane</keyword>
<keyword evidence="5 7" id="KW-1133">Transmembrane helix</keyword>
<dbReference type="EMBL" id="FNVR01000004">
    <property type="protein sequence ID" value="SEF72107.1"/>
    <property type="molecule type" value="Genomic_DNA"/>
</dbReference>
<gene>
    <name evidence="9" type="ORF">SAMN03080598_01152</name>
</gene>
<feature type="transmembrane region" description="Helical" evidence="7">
    <location>
        <begin position="93"/>
        <end position="113"/>
    </location>
</feature>
<dbReference type="Pfam" id="PF02534">
    <property type="entry name" value="T4SS-DNA_transf"/>
    <property type="match status" value="1"/>
</dbReference>
<proteinExistence type="inferred from homology"/>
<comment type="subcellular location">
    <subcellularLocation>
        <location evidence="1">Cell membrane</location>
        <topology evidence="1">Multi-pass membrane protein</topology>
    </subcellularLocation>
</comment>
<keyword evidence="3" id="KW-1003">Cell membrane</keyword>
<evidence type="ECO:0000256" key="6">
    <source>
        <dbReference type="ARBA" id="ARBA00023136"/>
    </source>
</evidence>
<evidence type="ECO:0000313" key="9">
    <source>
        <dbReference type="EMBL" id="SEF72107.1"/>
    </source>
</evidence>
<keyword evidence="6 7" id="KW-0472">Membrane</keyword>
<keyword evidence="10" id="KW-1185">Reference proteome</keyword>
<evidence type="ECO:0000256" key="5">
    <source>
        <dbReference type="ARBA" id="ARBA00022989"/>
    </source>
</evidence>
<evidence type="ECO:0000256" key="7">
    <source>
        <dbReference type="SAM" id="Phobius"/>
    </source>
</evidence>